<feature type="compositionally biased region" description="Basic residues" evidence="1">
    <location>
        <begin position="1"/>
        <end position="15"/>
    </location>
</feature>
<dbReference type="WBParaSite" id="ACOC_0000151101-mRNA-1">
    <property type="protein sequence ID" value="ACOC_0000151101-mRNA-1"/>
    <property type="gene ID" value="ACOC_0000151101"/>
</dbReference>
<reference evidence="2 3" key="2">
    <citation type="submission" date="2018-11" db="EMBL/GenBank/DDBJ databases">
        <authorList>
            <consortium name="Pathogen Informatics"/>
        </authorList>
    </citation>
    <scope>NUCLEOTIDE SEQUENCE [LARGE SCALE GENOMIC DNA]</scope>
    <source>
        <strain evidence="2 3">Costa Rica</strain>
    </source>
</reference>
<feature type="region of interest" description="Disordered" evidence="1">
    <location>
        <begin position="44"/>
        <end position="80"/>
    </location>
</feature>
<gene>
    <name evidence="2" type="ORF">ACOC_LOCUS1512</name>
</gene>
<organism evidence="4">
    <name type="scientific">Angiostrongylus costaricensis</name>
    <name type="common">Nematode worm</name>
    <dbReference type="NCBI Taxonomy" id="334426"/>
    <lineage>
        <taxon>Eukaryota</taxon>
        <taxon>Metazoa</taxon>
        <taxon>Ecdysozoa</taxon>
        <taxon>Nematoda</taxon>
        <taxon>Chromadorea</taxon>
        <taxon>Rhabditida</taxon>
        <taxon>Rhabditina</taxon>
        <taxon>Rhabditomorpha</taxon>
        <taxon>Strongyloidea</taxon>
        <taxon>Metastrongylidae</taxon>
        <taxon>Angiostrongylus</taxon>
    </lineage>
</organism>
<evidence type="ECO:0000313" key="2">
    <source>
        <dbReference type="EMBL" id="VDM53097.1"/>
    </source>
</evidence>
<evidence type="ECO:0000313" key="4">
    <source>
        <dbReference type="WBParaSite" id="ACOC_0000151101-mRNA-1"/>
    </source>
</evidence>
<dbReference type="Proteomes" id="UP000267027">
    <property type="component" value="Unassembled WGS sequence"/>
</dbReference>
<reference evidence="4" key="1">
    <citation type="submission" date="2017-02" db="UniProtKB">
        <authorList>
            <consortium name="WormBaseParasite"/>
        </authorList>
    </citation>
    <scope>IDENTIFICATION</scope>
</reference>
<protein>
    <submittedName>
        <fullName evidence="4">BLVR domain-containing protein</fullName>
    </submittedName>
</protein>
<evidence type="ECO:0000256" key="1">
    <source>
        <dbReference type="SAM" id="MobiDB-lite"/>
    </source>
</evidence>
<keyword evidence="3" id="KW-1185">Reference proteome</keyword>
<sequence length="80" mass="8914">MPRKKAKKAGKRRNLPKAEKSESESLELLLSKLVVMRNTEEVATAKELSSNDEERETRTTAASKEGSVMEIENARTPVKA</sequence>
<name>A0A0R3PCH3_ANGCS</name>
<dbReference type="EMBL" id="UYYA01000227">
    <property type="protein sequence ID" value="VDM53097.1"/>
    <property type="molecule type" value="Genomic_DNA"/>
</dbReference>
<evidence type="ECO:0000313" key="3">
    <source>
        <dbReference type="Proteomes" id="UP000267027"/>
    </source>
</evidence>
<accession>A0A0R3PCH3</accession>
<feature type="region of interest" description="Disordered" evidence="1">
    <location>
        <begin position="1"/>
        <end position="25"/>
    </location>
</feature>
<proteinExistence type="predicted"/>
<dbReference type="AlphaFoldDB" id="A0A0R3PCH3"/>